<dbReference type="PANTHER" id="PTHR16047">
    <property type="entry name" value="RFWD3 PROTEIN"/>
    <property type="match status" value="1"/>
</dbReference>
<proteinExistence type="predicted"/>
<feature type="region of interest" description="Disordered" evidence="5">
    <location>
        <begin position="1"/>
        <end position="118"/>
    </location>
</feature>
<dbReference type="SUPFAM" id="SSF57850">
    <property type="entry name" value="RING/U-box"/>
    <property type="match status" value="1"/>
</dbReference>
<feature type="compositionally biased region" description="Polar residues" evidence="5">
    <location>
        <begin position="90"/>
        <end position="101"/>
    </location>
</feature>
<evidence type="ECO:0000256" key="5">
    <source>
        <dbReference type="SAM" id="MobiDB-lite"/>
    </source>
</evidence>
<accession>A0ABD2W9R4</accession>
<dbReference type="Gene3D" id="3.30.40.10">
    <property type="entry name" value="Zinc/RING finger domain, C3HC4 (zinc finger)"/>
    <property type="match status" value="1"/>
</dbReference>
<evidence type="ECO:0000256" key="4">
    <source>
        <dbReference type="SAM" id="Coils"/>
    </source>
</evidence>
<evidence type="ECO:0000313" key="7">
    <source>
        <dbReference type="EMBL" id="KAL3389396.1"/>
    </source>
</evidence>
<dbReference type="PROSITE" id="PS50089">
    <property type="entry name" value="ZF_RING_2"/>
    <property type="match status" value="1"/>
</dbReference>
<feature type="domain" description="RING-type" evidence="6">
    <location>
        <begin position="132"/>
        <end position="180"/>
    </location>
</feature>
<gene>
    <name evidence="7" type="ORF">TKK_015622</name>
</gene>
<protein>
    <recommendedName>
        <fullName evidence="6">RING-type domain-containing protein</fullName>
    </recommendedName>
</protein>
<dbReference type="InterPro" id="IPR001841">
    <property type="entry name" value="Znf_RING"/>
</dbReference>
<feature type="compositionally biased region" description="Acidic residues" evidence="5">
    <location>
        <begin position="20"/>
        <end position="60"/>
    </location>
</feature>
<dbReference type="Pfam" id="PF13639">
    <property type="entry name" value="zf-RING_2"/>
    <property type="match status" value="1"/>
</dbReference>
<sequence length="255" mass="28846">MDSPYDYSVSSYVLTSSELADTEETEDDEFPDEDFREAYGDVEFDEVSDADAVTDNDFDSELMNSSASVDENFESSYSTSENDSSDYSTVILTDSDTTVNEESNEPVSKRIKLDQGDSETLEESEVDAHQKCPICLAAWTNVGDHRLCSLRCGHLFGLKCIKQWLQSRNNVTAKKCPQCNSKASFKHIRYIYANKITCLDNTEIEKMKKKVEEANLRVSMLSKALSKQKKKTKKYKKMYKSKALAILDSDFCSSD</sequence>
<keyword evidence="8" id="KW-1185">Reference proteome</keyword>
<dbReference type="InterPro" id="IPR013083">
    <property type="entry name" value="Znf_RING/FYVE/PHD"/>
</dbReference>
<dbReference type="AlphaFoldDB" id="A0ABD2W9R4"/>
<feature type="compositionally biased region" description="Low complexity" evidence="5">
    <location>
        <begin position="74"/>
        <end position="89"/>
    </location>
</feature>
<dbReference type="CDD" id="cd16450">
    <property type="entry name" value="mRING-C3HGC3_RFWD3"/>
    <property type="match status" value="1"/>
</dbReference>
<keyword evidence="4" id="KW-0175">Coiled coil</keyword>
<evidence type="ECO:0000313" key="8">
    <source>
        <dbReference type="Proteomes" id="UP001627154"/>
    </source>
</evidence>
<keyword evidence="1 3" id="KW-0479">Metal-binding</keyword>
<keyword evidence="2" id="KW-0862">Zinc</keyword>
<evidence type="ECO:0000256" key="1">
    <source>
        <dbReference type="ARBA" id="ARBA00022771"/>
    </source>
</evidence>
<organism evidence="7 8">
    <name type="scientific">Trichogramma kaykai</name>
    <dbReference type="NCBI Taxonomy" id="54128"/>
    <lineage>
        <taxon>Eukaryota</taxon>
        <taxon>Metazoa</taxon>
        <taxon>Ecdysozoa</taxon>
        <taxon>Arthropoda</taxon>
        <taxon>Hexapoda</taxon>
        <taxon>Insecta</taxon>
        <taxon>Pterygota</taxon>
        <taxon>Neoptera</taxon>
        <taxon>Endopterygota</taxon>
        <taxon>Hymenoptera</taxon>
        <taxon>Apocrita</taxon>
        <taxon>Proctotrupomorpha</taxon>
        <taxon>Chalcidoidea</taxon>
        <taxon>Trichogrammatidae</taxon>
        <taxon>Trichogramma</taxon>
    </lineage>
</organism>
<feature type="compositionally biased region" description="Low complexity" evidence="5">
    <location>
        <begin position="1"/>
        <end position="13"/>
    </location>
</feature>
<dbReference type="InterPro" id="IPR037381">
    <property type="entry name" value="RFWD3"/>
</dbReference>
<dbReference type="Proteomes" id="UP001627154">
    <property type="component" value="Unassembled WGS sequence"/>
</dbReference>
<evidence type="ECO:0000259" key="6">
    <source>
        <dbReference type="PROSITE" id="PS50089"/>
    </source>
</evidence>
<evidence type="ECO:0000256" key="2">
    <source>
        <dbReference type="ARBA" id="ARBA00022833"/>
    </source>
</evidence>
<dbReference type="EMBL" id="JBJJXI010000123">
    <property type="protein sequence ID" value="KAL3389396.1"/>
    <property type="molecule type" value="Genomic_DNA"/>
</dbReference>
<dbReference type="SMART" id="SM00184">
    <property type="entry name" value="RING"/>
    <property type="match status" value="1"/>
</dbReference>
<reference evidence="7 8" key="1">
    <citation type="journal article" date="2024" name="bioRxiv">
        <title>A reference genome for Trichogramma kaykai: A tiny desert-dwelling parasitoid wasp with competing sex-ratio distorters.</title>
        <authorList>
            <person name="Culotta J."/>
            <person name="Lindsey A.R."/>
        </authorList>
    </citation>
    <scope>NUCLEOTIDE SEQUENCE [LARGE SCALE GENOMIC DNA]</scope>
    <source>
        <strain evidence="7 8">KSX58</strain>
    </source>
</reference>
<name>A0ABD2W9R4_9HYME</name>
<dbReference type="GO" id="GO:0008270">
    <property type="term" value="F:zinc ion binding"/>
    <property type="evidence" value="ECO:0007669"/>
    <property type="project" value="UniProtKB-KW"/>
</dbReference>
<keyword evidence="1 3" id="KW-0863">Zinc-finger</keyword>
<dbReference type="PANTHER" id="PTHR16047:SF7">
    <property type="entry name" value="E3 UBIQUITIN-PROTEIN LIGASE RFWD3"/>
    <property type="match status" value="1"/>
</dbReference>
<comment type="caution">
    <text evidence="7">The sequence shown here is derived from an EMBL/GenBank/DDBJ whole genome shotgun (WGS) entry which is preliminary data.</text>
</comment>
<feature type="coiled-coil region" evidence="4">
    <location>
        <begin position="204"/>
        <end position="231"/>
    </location>
</feature>
<evidence type="ECO:0000256" key="3">
    <source>
        <dbReference type="PROSITE-ProRule" id="PRU00175"/>
    </source>
</evidence>